<accession>A0AAV4JHE6</accession>
<organism evidence="2 3">
    <name type="scientific">Elysia marginata</name>
    <dbReference type="NCBI Taxonomy" id="1093978"/>
    <lineage>
        <taxon>Eukaryota</taxon>
        <taxon>Metazoa</taxon>
        <taxon>Spiralia</taxon>
        <taxon>Lophotrochozoa</taxon>
        <taxon>Mollusca</taxon>
        <taxon>Gastropoda</taxon>
        <taxon>Heterobranchia</taxon>
        <taxon>Euthyneura</taxon>
        <taxon>Panpulmonata</taxon>
        <taxon>Sacoglossa</taxon>
        <taxon>Placobranchoidea</taxon>
        <taxon>Plakobranchidae</taxon>
        <taxon>Elysia</taxon>
    </lineage>
</organism>
<protein>
    <submittedName>
        <fullName evidence="2">Uncharacterized protein</fullName>
    </submittedName>
</protein>
<feature type="region of interest" description="Disordered" evidence="1">
    <location>
        <begin position="1"/>
        <end position="33"/>
    </location>
</feature>
<proteinExistence type="predicted"/>
<dbReference type="Proteomes" id="UP000762676">
    <property type="component" value="Unassembled WGS sequence"/>
</dbReference>
<feature type="region of interest" description="Disordered" evidence="1">
    <location>
        <begin position="57"/>
        <end position="106"/>
    </location>
</feature>
<dbReference type="AlphaFoldDB" id="A0AAV4JHE6"/>
<keyword evidence="3" id="KW-1185">Reference proteome</keyword>
<gene>
    <name evidence="2" type="ORF">ElyMa_001582200</name>
</gene>
<feature type="compositionally biased region" description="Acidic residues" evidence="1">
    <location>
        <begin position="60"/>
        <end position="99"/>
    </location>
</feature>
<evidence type="ECO:0000313" key="2">
    <source>
        <dbReference type="EMBL" id="GFS20887.1"/>
    </source>
</evidence>
<evidence type="ECO:0000313" key="3">
    <source>
        <dbReference type="Proteomes" id="UP000762676"/>
    </source>
</evidence>
<name>A0AAV4JHE6_9GAST</name>
<evidence type="ECO:0000256" key="1">
    <source>
        <dbReference type="SAM" id="MobiDB-lite"/>
    </source>
</evidence>
<sequence>MTRSNAGQRRDESISVPVTRPDTLPDTTHHCGSSRVSAGLVAVASCQARGSHCMMTMMMEDGDDDEDDDDDNGDDGGDDDDDDDHDHDYDDDDDDDDDDKSSNSFL</sequence>
<comment type="caution">
    <text evidence="2">The sequence shown here is derived from an EMBL/GenBank/DDBJ whole genome shotgun (WGS) entry which is preliminary data.</text>
</comment>
<reference evidence="2 3" key="1">
    <citation type="journal article" date="2021" name="Elife">
        <title>Chloroplast acquisition without the gene transfer in kleptoplastic sea slugs, Plakobranchus ocellatus.</title>
        <authorList>
            <person name="Maeda T."/>
            <person name="Takahashi S."/>
            <person name="Yoshida T."/>
            <person name="Shimamura S."/>
            <person name="Takaki Y."/>
            <person name="Nagai Y."/>
            <person name="Toyoda A."/>
            <person name="Suzuki Y."/>
            <person name="Arimoto A."/>
            <person name="Ishii H."/>
            <person name="Satoh N."/>
            <person name="Nishiyama T."/>
            <person name="Hasebe M."/>
            <person name="Maruyama T."/>
            <person name="Minagawa J."/>
            <person name="Obokata J."/>
            <person name="Shigenobu S."/>
        </authorList>
    </citation>
    <scope>NUCLEOTIDE SEQUENCE [LARGE SCALE GENOMIC DNA]</scope>
</reference>
<dbReference type="EMBL" id="BMAT01003131">
    <property type="protein sequence ID" value="GFS20887.1"/>
    <property type="molecule type" value="Genomic_DNA"/>
</dbReference>